<sequence>MEDLDNMLARIRAATVANGPQWLRDQLSGLLPESGQPRERLLSWVKELGGILITGVPRGQEVGQPQDPTPLLQLYRTIQLLLRVLRPPLEQPCGGRVRSPSAGLMPGMDGTVNRRSGGYQKGTGAETTAQRDLRTASVTSPRQRAQRGRRNSRENGAAASSDVIGQRLSAERSTGGIHEEAERSEGELSASEEGEEGADAGPWRREDDQLQGSGVTAERSGQP</sequence>
<feature type="non-terminal residue" evidence="2">
    <location>
        <position position="223"/>
    </location>
</feature>
<name>A0A2G9Q4H6_AQUCT</name>
<keyword evidence="3" id="KW-1185">Reference proteome</keyword>
<dbReference type="AlphaFoldDB" id="A0A2G9Q4H6"/>
<organism evidence="2 3">
    <name type="scientific">Aquarana catesbeiana</name>
    <name type="common">American bullfrog</name>
    <name type="synonym">Rana catesbeiana</name>
    <dbReference type="NCBI Taxonomy" id="8400"/>
    <lineage>
        <taxon>Eukaryota</taxon>
        <taxon>Metazoa</taxon>
        <taxon>Chordata</taxon>
        <taxon>Craniata</taxon>
        <taxon>Vertebrata</taxon>
        <taxon>Euteleostomi</taxon>
        <taxon>Amphibia</taxon>
        <taxon>Batrachia</taxon>
        <taxon>Anura</taxon>
        <taxon>Neobatrachia</taxon>
        <taxon>Ranoidea</taxon>
        <taxon>Ranidae</taxon>
        <taxon>Aquarana</taxon>
    </lineage>
</organism>
<evidence type="ECO:0000313" key="2">
    <source>
        <dbReference type="EMBL" id="PIO09963.1"/>
    </source>
</evidence>
<dbReference type="EMBL" id="KZ369609">
    <property type="protein sequence ID" value="PIO09963.1"/>
    <property type="molecule type" value="Genomic_DNA"/>
</dbReference>
<gene>
    <name evidence="2" type="ORF">AB205_0109150</name>
</gene>
<evidence type="ECO:0000256" key="1">
    <source>
        <dbReference type="SAM" id="MobiDB-lite"/>
    </source>
</evidence>
<evidence type="ECO:0000313" key="3">
    <source>
        <dbReference type="Proteomes" id="UP000228934"/>
    </source>
</evidence>
<feature type="compositionally biased region" description="Basic and acidic residues" evidence="1">
    <location>
        <begin position="177"/>
        <end position="186"/>
    </location>
</feature>
<proteinExistence type="predicted"/>
<feature type="compositionally biased region" description="Polar residues" evidence="1">
    <location>
        <begin position="210"/>
        <end position="223"/>
    </location>
</feature>
<accession>A0A2G9Q4H6</accession>
<protein>
    <submittedName>
        <fullName evidence="2">Uncharacterized protein</fullName>
    </submittedName>
</protein>
<dbReference type="Proteomes" id="UP000228934">
    <property type="component" value="Unassembled WGS sequence"/>
</dbReference>
<reference evidence="3" key="1">
    <citation type="journal article" date="2017" name="Nat. Commun.">
        <title>The North American bullfrog draft genome provides insight into hormonal regulation of long noncoding RNA.</title>
        <authorList>
            <person name="Hammond S.A."/>
            <person name="Warren R.L."/>
            <person name="Vandervalk B.P."/>
            <person name="Kucuk E."/>
            <person name="Khan H."/>
            <person name="Gibb E.A."/>
            <person name="Pandoh P."/>
            <person name="Kirk H."/>
            <person name="Zhao Y."/>
            <person name="Jones M."/>
            <person name="Mungall A.J."/>
            <person name="Coope R."/>
            <person name="Pleasance S."/>
            <person name="Moore R.A."/>
            <person name="Holt R.A."/>
            <person name="Round J.M."/>
            <person name="Ohora S."/>
            <person name="Walle B.V."/>
            <person name="Veldhoen N."/>
            <person name="Helbing C.C."/>
            <person name="Birol I."/>
        </authorList>
    </citation>
    <scope>NUCLEOTIDE SEQUENCE [LARGE SCALE GENOMIC DNA]</scope>
</reference>
<feature type="region of interest" description="Disordered" evidence="1">
    <location>
        <begin position="89"/>
        <end position="223"/>
    </location>
</feature>